<evidence type="ECO:0000313" key="4">
    <source>
        <dbReference type="EMBL" id="SDD64400.1"/>
    </source>
</evidence>
<dbReference type="GO" id="GO:0000166">
    <property type="term" value="F:nucleotide binding"/>
    <property type="evidence" value="ECO:0007669"/>
    <property type="project" value="InterPro"/>
</dbReference>
<evidence type="ECO:0000313" key="5">
    <source>
        <dbReference type="Proteomes" id="UP000199109"/>
    </source>
</evidence>
<dbReference type="InterPro" id="IPR050463">
    <property type="entry name" value="Gfo/Idh/MocA_oxidrdct_glycsds"/>
</dbReference>
<feature type="compositionally biased region" description="Polar residues" evidence="1">
    <location>
        <begin position="1"/>
        <end position="16"/>
    </location>
</feature>
<dbReference type="InterPro" id="IPR000683">
    <property type="entry name" value="Gfo/Idh/MocA-like_OxRdtase_N"/>
</dbReference>
<evidence type="ECO:0000256" key="1">
    <source>
        <dbReference type="SAM" id="MobiDB-lite"/>
    </source>
</evidence>
<dbReference type="PANTHER" id="PTHR43818">
    <property type="entry name" value="BCDNA.GH03377"/>
    <property type="match status" value="1"/>
</dbReference>
<dbReference type="STRING" id="641691.SAMN05421636_101292"/>
<protein>
    <submittedName>
        <fullName evidence="4">Predicted dehydrogenase</fullName>
    </submittedName>
</protein>
<dbReference type="Proteomes" id="UP000199109">
    <property type="component" value="Unassembled WGS sequence"/>
</dbReference>
<dbReference type="InterPro" id="IPR036291">
    <property type="entry name" value="NAD(P)-bd_dom_sf"/>
</dbReference>
<dbReference type="OrthoDB" id="726883at2"/>
<sequence length="468" mass="51918">MNDKLNQSAGGATTSSEKGDLSAGEASSRRNFVKKSALAFMAGSILPQFSAKSYANILGSNEMINVSVMGVNSRGKALAQNFAAQNNSNVIHICDVDSRAITNCLTALKERQTVEAKAYTDFRKSLESKDVDVLVVAAPDHWHAPASLIALEAGKHVYVEKPCSHNPSEGEILVKAAAKYGKIVQMGNQRRSWPNVMESIQAVKDGAIGRVYFGKGWYTNNRPSIGIGKETAVPEWLNWDLWQGPAPRKKFKDNIVHYNWHWFWHWGTGEALNNGTHMVDLLRWGMEVDYPTQVSSNGGRYRYQDDWETPDTQIINLNFDDSKTMSWEGRSCNGKPIEGSSVGVVFYGENGSLLIPAGNSYTQFDLDGKIVKEVENTEVIDARNKSNPAEKLDALHIQNMFDAIKNGGSLHSNVDSGHKSTLLVQLGNISQRVGRSLEINPKNGHISKDKDAQKLWSRNYEKGWEMKL</sequence>
<feature type="domain" description="Gfo/Idh/MocA-like oxidoreductase bacterial type C-terminal" evidence="3">
    <location>
        <begin position="230"/>
        <end position="465"/>
    </location>
</feature>
<organism evidence="4 5">
    <name type="scientific">Pricia antarctica</name>
    <dbReference type="NCBI Taxonomy" id="641691"/>
    <lineage>
        <taxon>Bacteria</taxon>
        <taxon>Pseudomonadati</taxon>
        <taxon>Bacteroidota</taxon>
        <taxon>Flavobacteriia</taxon>
        <taxon>Flavobacteriales</taxon>
        <taxon>Flavobacteriaceae</taxon>
        <taxon>Pricia</taxon>
    </lineage>
</organism>
<proteinExistence type="predicted"/>
<dbReference type="EMBL" id="FNAO01000001">
    <property type="protein sequence ID" value="SDD64400.1"/>
    <property type="molecule type" value="Genomic_DNA"/>
</dbReference>
<reference evidence="4 5" key="1">
    <citation type="submission" date="2016-10" db="EMBL/GenBank/DDBJ databases">
        <authorList>
            <person name="de Groot N.N."/>
        </authorList>
    </citation>
    <scope>NUCLEOTIDE SEQUENCE [LARGE SCALE GENOMIC DNA]</scope>
    <source>
        <strain evidence="4 5">DSM 23421</strain>
    </source>
</reference>
<keyword evidence="5" id="KW-1185">Reference proteome</keyword>
<dbReference type="Pfam" id="PF19051">
    <property type="entry name" value="GFO_IDH_MocA_C2"/>
    <property type="match status" value="1"/>
</dbReference>
<dbReference type="Gene3D" id="3.30.360.10">
    <property type="entry name" value="Dihydrodipicolinate Reductase, domain 2"/>
    <property type="match status" value="1"/>
</dbReference>
<dbReference type="PANTHER" id="PTHR43818:SF5">
    <property type="entry name" value="OXIDOREDUCTASE FAMILY PROTEIN"/>
    <property type="match status" value="1"/>
</dbReference>
<feature type="region of interest" description="Disordered" evidence="1">
    <location>
        <begin position="1"/>
        <end position="26"/>
    </location>
</feature>
<dbReference type="Gene3D" id="3.40.50.720">
    <property type="entry name" value="NAD(P)-binding Rossmann-like Domain"/>
    <property type="match status" value="1"/>
</dbReference>
<dbReference type="AlphaFoldDB" id="A0A1G6WEN4"/>
<evidence type="ECO:0000259" key="2">
    <source>
        <dbReference type="Pfam" id="PF01408"/>
    </source>
</evidence>
<dbReference type="RefSeq" id="WP_091864969.1">
    <property type="nucleotide sequence ID" value="NZ_FNAO01000001.1"/>
</dbReference>
<dbReference type="SUPFAM" id="SSF51735">
    <property type="entry name" value="NAD(P)-binding Rossmann-fold domains"/>
    <property type="match status" value="1"/>
</dbReference>
<gene>
    <name evidence="4" type="ORF">SAMN05421636_101292</name>
</gene>
<evidence type="ECO:0000259" key="3">
    <source>
        <dbReference type="Pfam" id="PF19051"/>
    </source>
</evidence>
<feature type="domain" description="Gfo/Idh/MocA-like oxidoreductase N-terminal" evidence="2">
    <location>
        <begin position="64"/>
        <end position="187"/>
    </location>
</feature>
<name>A0A1G6WEN4_9FLAO</name>
<dbReference type="InterPro" id="IPR043906">
    <property type="entry name" value="Gfo/Idh/MocA_OxRdtase_bact_C"/>
</dbReference>
<dbReference type="Pfam" id="PF01408">
    <property type="entry name" value="GFO_IDH_MocA"/>
    <property type="match status" value="1"/>
</dbReference>
<dbReference type="SUPFAM" id="SSF55347">
    <property type="entry name" value="Glyceraldehyde-3-phosphate dehydrogenase-like, C-terminal domain"/>
    <property type="match status" value="1"/>
</dbReference>
<accession>A0A1G6WEN4</accession>